<dbReference type="AlphaFoldDB" id="A0A7H8QQF7"/>
<dbReference type="RefSeq" id="XP_035341562.1">
    <property type="nucleotide sequence ID" value="XM_035485669.1"/>
</dbReference>
<name>A0A7H8QQF7_TALRU</name>
<evidence type="ECO:0000256" key="5">
    <source>
        <dbReference type="SAM" id="Phobius"/>
    </source>
</evidence>
<dbReference type="InterPro" id="IPR005829">
    <property type="entry name" value="Sugar_transporter_CS"/>
</dbReference>
<dbReference type="GO" id="GO:0005886">
    <property type="term" value="C:plasma membrane"/>
    <property type="evidence" value="ECO:0007669"/>
    <property type="project" value="TreeGrafter"/>
</dbReference>
<evidence type="ECO:0000313" key="7">
    <source>
        <dbReference type="EMBL" id="QKX55383.1"/>
    </source>
</evidence>
<dbReference type="CDD" id="cd17323">
    <property type="entry name" value="MFS_Tpo1_MDR_like"/>
    <property type="match status" value="1"/>
</dbReference>
<dbReference type="Gene3D" id="1.20.1250.20">
    <property type="entry name" value="MFS general substrate transporter like domains"/>
    <property type="match status" value="1"/>
</dbReference>
<dbReference type="GeneID" id="55989984"/>
<feature type="transmembrane region" description="Helical" evidence="5">
    <location>
        <begin position="312"/>
        <end position="339"/>
    </location>
</feature>
<dbReference type="InterPro" id="IPR020846">
    <property type="entry name" value="MFS_dom"/>
</dbReference>
<feature type="transmembrane region" description="Helical" evidence="5">
    <location>
        <begin position="268"/>
        <end position="292"/>
    </location>
</feature>
<sequence length="491" mass="53377">MVPSTVLVSHKSEAETTYEVSWDGPDDVANPLNWSSARKWQNVVLVSIQATLSPMASVMLAVTSTAVTADFHQTDLYTPSLPTALFVLGFGLGPLFLAPLSELYGRRIIYLSCFTAFTVSNILCAVAPNMAALVVFRLVCGMAGSAGPSIGGGTIRDMFTPETRGRAQSVYSFGPTGGSALGGIIGSFILAGTGNWRWVLWVMAIASGITSVVSFFFLYETYPPYLLRKKARHLRASTGNDAHHSSYDSPLGHRQLLARTLTRAMHMLITAPACTAMSVYMALIYGILYLHMVTLPLLYSSKPVYGLPSYEWPAALTGLSYLGVGVGSFGGVLVCALCLNRTYMMMKERAVRKGLPTETKYPQFRIPLMQVGACIVPLGLFIFAFTARTYVHWIAPLIGAAVFSAGMLITYVCVTTYLVDSFDQYAASALAAMTLVRSIMGCIFSLIGFRLYESLGYRWGTLMLALLCVLAMPLPALFYFIGPRFLRLGGY</sequence>
<feature type="transmembrane region" description="Helical" evidence="5">
    <location>
        <begin position="393"/>
        <end position="418"/>
    </location>
</feature>
<evidence type="ECO:0000256" key="4">
    <source>
        <dbReference type="ARBA" id="ARBA00023136"/>
    </source>
</evidence>
<accession>A0A7H8QQF7</accession>
<dbReference type="GO" id="GO:0022857">
    <property type="term" value="F:transmembrane transporter activity"/>
    <property type="evidence" value="ECO:0007669"/>
    <property type="project" value="InterPro"/>
</dbReference>
<dbReference type="Pfam" id="PF07690">
    <property type="entry name" value="MFS_1"/>
    <property type="match status" value="1"/>
</dbReference>
<feature type="transmembrane region" description="Helical" evidence="5">
    <location>
        <begin position="134"/>
        <end position="159"/>
    </location>
</feature>
<organism evidence="7 8">
    <name type="scientific">Talaromyces rugulosus</name>
    <name type="common">Penicillium rugulosum</name>
    <dbReference type="NCBI Taxonomy" id="121627"/>
    <lineage>
        <taxon>Eukaryota</taxon>
        <taxon>Fungi</taxon>
        <taxon>Dikarya</taxon>
        <taxon>Ascomycota</taxon>
        <taxon>Pezizomycotina</taxon>
        <taxon>Eurotiomycetes</taxon>
        <taxon>Eurotiomycetidae</taxon>
        <taxon>Eurotiales</taxon>
        <taxon>Trichocomaceae</taxon>
        <taxon>Talaromyces</taxon>
        <taxon>Talaromyces sect. Islandici</taxon>
    </lineage>
</organism>
<dbReference type="PANTHER" id="PTHR23502">
    <property type="entry name" value="MAJOR FACILITATOR SUPERFAMILY"/>
    <property type="match status" value="1"/>
</dbReference>
<dbReference type="PANTHER" id="PTHR23502:SF60">
    <property type="entry name" value="MAJOR FACILITATOR SUPERFAMILY (MFS) PROFILE DOMAIN-CONTAINING PROTEIN-RELATED"/>
    <property type="match status" value="1"/>
</dbReference>
<dbReference type="Proteomes" id="UP000509510">
    <property type="component" value="Chromosome II"/>
</dbReference>
<feature type="transmembrane region" description="Helical" evidence="5">
    <location>
        <begin position="108"/>
        <end position="128"/>
    </location>
</feature>
<dbReference type="PROSITE" id="PS50850">
    <property type="entry name" value="MFS"/>
    <property type="match status" value="1"/>
</dbReference>
<feature type="transmembrane region" description="Helical" evidence="5">
    <location>
        <begin position="43"/>
        <end position="63"/>
    </location>
</feature>
<feature type="domain" description="Major facilitator superfamily (MFS) profile" evidence="6">
    <location>
        <begin position="42"/>
        <end position="486"/>
    </location>
</feature>
<evidence type="ECO:0000256" key="2">
    <source>
        <dbReference type="ARBA" id="ARBA00022692"/>
    </source>
</evidence>
<dbReference type="SUPFAM" id="SSF103473">
    <property type="entry name" value="MFS general substrate transporter"/>
    <property type="match status" value="1"/>
</dbReference>
<dbReference type="FunFam" id="1.20.1250.20:FF:000011">
    <property type="entry name" value="MFS multidrug transporter, putative"/>
    <property type="match status" value="1"/>
</dbReference>
<keyword evidence="3 5" id="KW-1133">Transmembrane helix</keyword>
<dbReference type="GO" id="GO:0042908">
    <property type="term" value="P:xenobiotic transport"/>
    <property type="evidence" value="ECO:0007669"/>
    <property type="project" value="UniProtKB-ARBA"/>
</dbReference>
<dbReference type="PROSITE" id="PS00216">
    <property type="entry name" value="SUGAR_TRANSPORT_1"/>
    <property type="match status" value="1"/>
</dbReference>
<evidence type="ECO:0000313" key="8">
    <source>
        <dbReference type="Proteomes" id="UP000509510"/>
    </source>
</evidence>
<dbReference type="InterPro" id="IPR036259">
    <property type="entry name" value="MFS_trans_sf"/>
</dbReference>
<keyword evidence="2 5" id="KW-0812">Transmembrane</keyword>
<dbReference type="KEGG" id="trg:TRUGW13939_02475"/>
<feature type="transmembrane region" description="Helical" evidence="5">
    <location>
        <begin position="425"/>
        <end position="447"/>
    </location>
</feature>
<feature type="transmembrane region" description="Helical" evidence="5">
    <location>
        <begin position="171"/>
        <end position="192"/>
    </location>
</feature>
<dbReference type="EMBL" id="CP055899">
    <property type="protein sequence ID" value="QKX55383.1"/>
    <property type="molecule type" value="Genomic_DNA"/>
</dbReference>
<feature type="transmembrane region" description="Helical" evidence="5">
    <location>
        <begin position="83"/>
        <end position="101"/>
    </location>
</feature>
<feature type="transmembrane region" description="Helical" evidence="5">
    <location>
        <begin position="459"/>
        <end position="481"/>
    </location>
</feature>
<feature type="transmembrane region" description="Helical" evidence="5">
    <location>
        <begin position="368"/>
        <end position="387"/>
    </location>
</feature>
<evidence type="ECO:0000259" key="6">
    <source>
        <dbReference type="PROSITE" id="PS50850"/>
    </source>
</evidence>
<keyword evidence="4 5" id="KW-0472">Membrane</keyword>
<protein>
    <recommendedName>
        <fullName evidence="6">Major facilitator superfamily (MFS) profile domain-containing protein</fullName>
    </recommendedName>
</protein>
<dbReference type="InterPro" id="IPR011701">
    <property type="entry name" value="MFS"/>
</dbReference>
<dbReference type="OrthoDB" id="6770063at2759"/>
<evidence type="ECO:0000256" key="1">
    <source>
        <dbReference type="ARBA" id="ARBA00004141"/>
    </source>
</evidence>
<comment type="subcellular location">
    <subcellularLocation>
        <location evidence="1">Membrane</location>
        <topology evidence="1">Multi-pass membrane protein</topology>
    </subcellularLocation>
</comment>
<proteinExistence type="predicted"/>
<keyword evidence="8" id="KW-1185">Reference proteome</keyword>
<feature type="transmembrane region" description="Helical" evidence="5">
    <location>
        <begin position="198"/>
        <end position="219"/>
    </location>
</feature>
<dbReference type="GO" id="GO:0140115">
    <property type="term" value="P:export across plasma membrane"/>
    <property type="evidence" value="ECO:0007669"/>
    <property type="project" value="UniProtKB-ARBA"/>
</dbReference>
<evidence type="ECO:0000256" key="3">
    <source>
        <dbReference type="ARBA" id="ARBA00022989"/>
    </source>
</evidence>
<gene>
    <name evidence="7" type="ORF">TRUGW13939_02475</name>
</gene>
<reference evidence="8" key="1">
    <citation type="submission" date="2020-06" db="EMBL/GenBank/DDBJ databases">
        <title>A chromosome-scale genome assembly of Talaromyces rugulosus W13939.</title>
        <authorList>
            <person name="Wang B."/>
            <person name="Guo L."/>
            <person name="Ye K."/>
            <person name="Wang L."/>
        </authorList>
    </citation>
    <scope>NUCLEOTIDE SEQUENCE [LARGE SCALE GENOMIC DNA]</scope>
    <source>
        <strain evidence="8">W13939</strain>
    </source>
</reference>